<dbReference type="Pfam" id="PF12831">
    <property type="entry name" value="FAD_oxidored"/>
    <property type="match status" value="3"/>
</dbReference>
<dbReference type="Proteomes" id="UP001596378">
    <property type="component" value="Unassembled WGS sequence"/>
</dbReference>
<keyword evidence="4" id="KW-0408">Iron</keyword>
<evidence type="ECO:0000313" key="6">
    <source>
        <dbReference type="EMBL" id="MFC7146917.1"/>
    </source>
</evidence>
<dbReference type="PROSITE" id="PS51257">
    <property type="entry name" value="PROKAR_LIPOPROTEIN"/>
    <property type="match status" value="1"/>
</dbReference>
<evidence type="ECO:0000256" key="2">
    <source>
        <dbReference type="ARBA" id="ARBA00022723"/>
    </source>
</evidence>
<dbReference type="Gene3D" id="1.25.10.10">
    <property type="entry name" value="Leucine-rich Repeat Variant"/>
    <property type="match status" value="1"/>
</dbReference>
<gene>
    <name evidence="6" type="ORF">ACFQMJ_00105</name>
</gene>
<reference evidence="7" key="1">
    <citation type="journal article" date="2019" name="Int. J. Syst. Evol. Microbiol.">
        <title>The Global Catalogue of Microorganisms (GCM) 10K type strain sequencing project: providing services to taxonomists for standard genome sequencing and annotation.</title>
        <authorList>
            <consortium name="The Broad Institute Genomics Platform"/>
            <consortium name="The Broad Institute Genome Sequencing Center for Infectious Disease"/>
            <person name="Wu L."/>
            <person name="Ma J."/>
        </authorList>
    </citation>
    <scope>NUCLEOTIDE SEQUENCE [LARGE SCALE GENOMIC DNA]</scope>
    <source>
        <strain evidence="7">KCTC 12907</strain>
    </source>
</reference>
<dbReference type="RefSeq" id="WP_378052147.1">
    <property type="nucleotide sequence ID" value="NZ_JBHMDN010000047.1"/>
</dbReference>
<accession>A0ABW2F158</accession>
<dbReference type="SUPFAM" id="SSF51905">
    <property type="entry name" value="FAD/NAD(P)-binding domain"/>
    <property type="match status" value="2"/>
</dbReference>
<keyword evidence="3" id="KW-0560">Oxidoreductase</keyword>
<evidence type="ECO:0000313" key="7">
    <source>
        <dbReference type="Proteomes" id="UP001596378"/>
    </source>
</evidence>
<keyword evidence="7" id="KW-1185">Reference proteome</keyword>
<evidence type="ECO:0000256" key="5">
    <source>
        <dbReference type="ARBA" id="ARBA00023014"/>
    </source>
</evidence>
<dbReference type="InterPro" id="IPR036188">
    <property type="entry name" value="FAD/NAD-bd_sf"/>
</dbReference>
<protein>
    <submittedName>
        <fullName evidence="6">FAD-dependent oxidoreductase</fullName>
    </submittedName>
</protein>
<evidence type="ECO:0000256" key="1">
    <source>
        <dbReference type="ARBA" id="ARBA00022485"/>
    </source>
</evidence>
<keyword evidence="1" id="KW-0004">4Fe-4S</keyword>
<dbReference type="PANTHER" id="PTHR43498">
    <property type="entry name" value="FERREDOXIN:COB-COM HETERODISULFIDE REDUCTASE SUBUNIT A"/>
    <property type="match status" value="1"/>
</dbReference>
<dbReference type="PANTHER" id="PTHR43498:SF1">
    <property type="entry name" value="COB--COM HETERODISULFIDE REDUCTASE IRON-SULFUR SUBUNIT A"/>
    <property type="match status" value="1"/>
</dbReference>
<comment type="caution">
    <text evidence="6">The sequence shown here is derived from an EMBL/GenBank/DDBJ whole genome shotgun (WGS) entry which is preliminary data.</text>
</comment>
<keyword evidence="2" id="KW-0479">Metal-binding</keyword>
<sequence length="1120" mass="121722">MNNRMPAAQLPVLFDADVVVVGGSFAGLACAAELAKRGDRVAVIEPRTYLGREATATLRPWLELPEGADPARLPLPVRRALQAEPSATSASAERRYAPLHPDRLKRSLEDLLEEHGVELLYASLPVAVLQTAGQAAGLIVANKSGRQAIRCRRIVDATETALLAILCGEEMSGEASATGSSVYRRTLEFTGVDVDADEFVEAPEAGRVRLRGGYLGEGHILAEFGLVLNDGNHADADREREIAARHIGMRLAAYLINHVPAFRQATFTAASHELLGPFSLEFESGDDDRLAAEGEISSVGRALDLNDISVPVAGVYCLGKRLLRFGDTALLDPVQASVLGEKLAYELAGSSARSMGEDSLSESALQEASGSSSDGSAFVQAVEGVRDESAYLRGVEGVRDESAYLRGVEGSRDESAYLRGVEGSRDESTNETSRAAIVVPSLIGTDGSMETVEIDEQVVSMRKRADVLVVGGGSSGASASITAAREGMRTIVLDLNPGLGGTGTFGGVDSYWFGKRGGYAAKITEDVTAVQREIRYKGHKWNIEAKMYALLKAAVEAGVEPLFNAITFGVVQNGSRVGGAVAATRWGPCVVEARVAIDATGDGDLAAMAGAEFVYGSEKDHTVMWYSLAQFRTPGKLQNNFTSMVDVSNVLDYTRAIVAGRRRGEECHDHGIYIATRESRHIIGDAVMKLTDQLLHRRWPDVVNIHFSNHDVKGVSGAEWVNVGLIPPNLEIEIPYRMLLPKGLEGILVVGKAVSATHDALPAIRMQSDLENLGAAAALAAALAVREDTTPRSVSVRSLQQRLAREGLIPEAALTRELTTHPYSDEELRKLVESIETEQPLYEYSNMRMNEVYRSAMPFVEICSIGPRIVPFVEQALERADGVRKTRLAQALAMLGSPSGVPALVEAILADLGGEELPVRTADIMYVQLPPDHGAMPDTANLLYSLAQTADPRAIPVWQRVADLLHPDEEDFRDTWKGIFYYVDAVCRGAERLGDRRAIPPLERMHAVPLFRSQHCAAGAQADYFPERRAMLELAIGRALARCGGREGYEILIRYLDDARSLLSRNALLELQRLSGRTDGKDARRWREWLEQAKPYETTHPLRMRLDVERSSESLLRQFG</sequence>
<name>A0ABW2F158_9BACL</name>
<evidence type="ECO:0000256" key="4">
    <source>
        <dbReference type="ARBA" id="ARBA00023004"/>
    </source>
</evidence>
<proteinExistence type="predicted"/>
<evidence type="ECO:0000256" key="3">
    <source>
        <dbReference type="ARBA" id="ARBA00023002"/>
    </source>
</evidence>
<organism evidence="6 7">
    <name type="scientific">Cohnella cellulosilytica</name>
    <dbReference type="NCBI Taxonomy" id="986710"/>
    <lineage>
        <taxon>Bacteria</taxon>
        <taxon>Bacillati</taxon>
        <taxon>Bacillota</taxon>
        <taxon>Bacilli</taxon>
        <taxon>Bacillales</taxon>
        <taxon>Paenibacillaceae</taxon>
        <taxon>Cohnella</taxon>
    </lineage>
</organism>
<keyword evidence="5" id="KW-0411">Iron-sulfur</keyword>
<dbReference type="EMBL" id="JBHTAI010000001">
    <property type="protein sequence ID" value="MFC7146917.1"/>
    <property type="molecule type" value="Genomic_DNA"/>
</dbReference>
<dbReference type="Gene3D" id="3.50.50.60">
    <property type="entry name" value="FAD/NAD(P)-binding domain"/>
    <property type="match status" value="2"/>
</dbReference>
<dbReference type="InterPro" id="IPR039650">
    <property type="entry name" value="HdrA-like"/>
</dbReference>
<dbReference type="InterPro" id="IPR011989">
    <property type="entry name" value="ARM-like"/>
</dbReference>